<keyword evidence="4" id="KW-1185">Reference proteome</keyword>
<dbReference type="Proteomes" id="UP000094565">
    <property type="component" value="Chromosome 2"/>
</dbReference>
<dbReference type="InterPro" id="IPR027267">
    <property type="entry name" value="AH/BAR_dom_sf"/>
</dbReference>
<dbReference type="Gene3D" id="1.20.1270.60">
    <property type="entry name" value="Arfaptin homology (AH) domain/BAR domain"/>
    <property type="match status" value="1"/>
</dbReference>
<dbReference type="GO" id="GO:0042147">
    <property type="term" value="P:retrograde transport, endosome to Golgi"/>
    <property type="evidence" value="ECO:0007669"/>
    <property type="project" value="TreeGrafter"/>
</dbReference>
<dbReference type="GO" id="GO:0006886">
    <property type="term" value="P:intracellular protein transport"/>
    <property type="evidence" value="ECO:0007669"/>
    <property type="project" value="TreeGrafter"/>
</dbReference>
<dbReference type="GO" id="GO:0005768">
    <property type="term" value="C:endosome"/>
    <property type="evidence" value="ECO:0007669"/>
    <property type="project" value="TreeGrafter"/>
</dbReference>
<evidence type="ECO:0000259" key="2">
    <source>
        <dbReference type="SMART" id="SM00312"/>
    </source>
</evidence>
<protein>
    <submittedName>
        <fullName evidence="3">BA75_02356T0</fullName>
    </submittedName>
</protein>
<dbReference type="EMBL" id="CP014585">
    <property type="protein sequence ID" value="ANZ74938.1"/>
    <property type="molecule type" value="Genomic_DNA"/>
</dbReference>
<dbReference type="SUPFAM" id="SSF64268">
    <property type="entry name" value="PX domain"/>
    <property type="match status" value="1"/>
</dbReference>
<evidence type="ECO:0000313" key="4">
    <source>
        <dbReference type="Proteomes" id="UP000094565"/>
    </source>
</evidence>
<gene>
    <name evidence="3" type="primary">VPS17</name>
    <name evidence="3" type="ORF">ATY40_BA7502356</name>
</gene>
<dbReference type="GO" id="GO:0030905">
    <property type="term" value="C:retromer, tubulation complex"/>
    <property type="evidence" value="ECO:0007669"/>
    <property type="project" value="TreeGrafter"/>
</dbReference>
<evidence type="ECO:0000256" key="1">
    <source>
        <dbReference type="SAM" id="MobiDB-lite"/>
    </source>
</evidence>
<dbReference type="GO" id="GO:0032266">
    <property type="term" value="F:phosphatidylinositol-3-phosphate binding"/>
    <property type="evidence" value="ECO:0007669"/>
    <property type="project" value="TreeGrafter"/>
</dbReference>
<organism evidence="3 4">
    <name type="scientific">Komagataella pastoris</name>
    <name type="common">Yeast</name>
    <name type="synonym">Pichia pastoris</name>
    <dbReference type="NCBI Taxonomy" id="4922"/>
    <lineage>
        <taxon>Eukaryota</taxon>
        <taxon>Fungi</taxon>
        <taxon>Dikarya</taxon>
        <taxon>Ascomycota</taxon>
        <taxon>Saccharomycotina</taxon>
        <taxon>Pichiomycetes</taxon>
        <taxon>Pichiales</taxon>
        <taxon>Pichiaceae</taxon>
        <taxon>Komagataella</taxon>
    </lineage>
</organism>
<reference evidence="3 4" key="1">
    <citation type="submission" date="2016-02" db="EMBL/GenBank/DDBJ databases">
        <title>Comparative genomic and transcriptomic foundation for Pichia pastoris.</title>
        <authorList>
            <person name="Love K.R."/>
            <person name="Shah K.A."/>
            <person name="Whittaker C.A."/>
            <person name="Wu J."/>
            <person name="Bartlett M.C."/>
            <person name="Ma D."/>
            <person name="Leeson R.L."/>
            <person name="Priest M."/>
            <person name="Young S.K."/>
            <person name="Love J.C."/>
        </authorList>
    </citation>
    <scope>NUCLEOTIDE SEQUENCE [LARGE SCALE GENOMIC DNA]</scope>
    <source>
        <strain evidence="3 4">ATCC 28485</strain>
    </source>
</reference>
<feature type="compositionally biased region" description="Polar residues" evidence="1">
    <location>
        <begin position="32"/>
        <end position="58"/>
    </location>
</feature>
<dbReference type="InterPro" id="IPR001683">
    <property type="entry name" value="PX_dom"/>
</dbReference>
<dbReference type="InterPro" id="IPR036871">
    <property type="entry name" value="PX_dom_sf"/>
</dbReference>
<feature type="domain" description="PX" evidence="2">
    <location>
        <begin position="78"/>
        <end position="211"/>
    </location>
</feature>
<dbReference type="Pfam" id="PF00787">
    <property type="entry name" value="PX"/>
    <property type="match status" value="1"/>
</dbReference>
<dbReference type="GO" id="GO:0005829">
    <property type="term" value="C:cytosol"/>
    <property type="evidence" value="ECO:0007669"/>
    <property type="project" value="GOC"/>
</dbReference>
<name>A0A1B2JAV9_PICPA</name>
<dbReference type="OrthoDB" id="9976382at2759"/>
<dbReference type="Gene3D" id="3.30.1520.10">
    <property type="entry name" value="Phox-like domain"/>
    <property type="match status" value="1"/>
</dbReference>
<dbReference type="PANTHER" id="PTHR47433:SF1">
    <property type="entry name" value="VACUOLAR PROTEIN SORTING-ASSOCIATED PROTEIN 17"/>
    <property type="match status" value="1"/>
</dbReference>
<dbReference type="PANTHER" id="PTHR47433">
    <property type="entry name" value="VACUOLAR PROTEIN SORTING-ASSOCIATED PROTEIN 17"/>
    <property type="match status" value="1"/>
</dbReference>
<dbReference type="AlphaFoldDB" id="A0A1B2JAV9"/>
<dbReference type="SMART" id="SM00312">
    <property type="entry name" value="PX"/>
    <property type="match status" value="1"/>
</dbReference>
<dbReference type="InterPro" id="IPR053055">
    <property type="entry name" value="VPS17"/>
</dbReference>
<evidence type="ECO:0000313" key="3">
    <source>
        <dbReference type="EMBL" id="ANZ74938.1"/>
    </source>
</evidence>
<accession>A0A1B2JAV9</accession>
<proteinExistence type="predicted"/>
<feature type="region of interest" description="Disordered" evidence="1">
    <location>
        <begin position="29"/>
        <end position="58"/>
    </location>
</feature>
<sequence length="559" mass="64263">MSSTVPYDPEDFDNNPFSEQVIKNVDAGKQPKYSTPQGEHGQSSISSPLQLPTVSNQEQSYHIGTTSVETEVVMPTETEIRQFIPERFNQNRRSITLVITDIEKNGNDSSAFKNPVIKFDAFIKGLNGFRKNLYKDIRRTYKELESFAKYLNINNIEVFVPGLPSIPTLYNMGSPEFRSSVSKLLQEWMNRITKNPILIKDHDFVLFLETNDFSYSPTKTTSQSIVATGLRRKTLKQLAPPFDACRTLAEFRPLIKSLYIISQKLVSLLERIGKLDKNMNGLYSIFYRQLRELSMVELNEDMPRLWTKFEKVMQLFNELDLMKRLSYNSALNECLLLVIRDSFTIKESLTNRHLLMRELSQAKDSARKKFEQVQKLKSKPIIDTLKADEASQSLEAVVALEKELEFKVNRLTYNMLIESEEYLHYFTETVRTLFRTLAYQQIQFERKKLALLANAKLIDVSHSLHRLGRESFPLKKDANRIEAWSGESSSRTTTTADASFERDMQEYETYIDNDFDTVLPVLDPSVQSSKKNIKTQPAGNNLTEFNAKNAATLLGGTTF</sequence>